<evidence type="ECO:0000256" key="4">
    <source>
        <dbReference type="ARBA" id="ARBA00023027"/>
    </source>
</evidence>
<proteinExistence type="inferred from homology"/>
<comment type="cofactor">
    <cofactor evidence="6">
        <name>a divalent metal cation</name>
        <dbReference type="ChEBI" id="CHEBI:60240"/>
    </cofactor>
</comment>
<comment type="caution">
    <text evidence="7">The sequence shown here is derived from an EMBL/GenBank/DDBJ whole genome shotgun (WGS) entry which is preliminary data.</text>
</comment>
<comment type="subcellular location">
    <subcellularLocation>
        <location evidence="6">Cytoplasm</location>
    </subcellularLocation>
</comment>
<reference evidence="7" key="2">
    <citation type="submission" date="2021-04" db="EMBL/GenBank/DDBJ databases">
        <authorList>
            <person name="Gilroy R."/>
        </authorList>
    </citation>
    <scope>NUCLEOTIDE SEQUENCE</scope>
    <source>
        <strain evidence="7">ChiW19-954</strain>
    </source>
</reference>
<feature type="binding site" evidence="6">
    <location>
        <position position="67"/>
    </location>
    <ligand>
        <name>NAD(+)</name>
        <dbReference type="ChEBI" id="CHEBI:57540"/>
    </ligand>
</feature>
<dbReference type="EC" id="2.7.1.23" evidence="6"/>
<evidence type="ECO:0000313" key="8">
    <source>
        <dbReference type="Proteomes" id="UP000823890"/>
    </source>
</evidence>
<dbReference type="GO" id="GO:0003951">
    <property type="term" value="F:NAD+ kinase activity"/>
    <property type="evidence" value="ECO:0007669"/>
    <property type="project" value="UniProtKB-UniRule"/>
</dbReference>
<gene>
    <name evidence="6" type="primary">nadK</name>
    <name evidence="7" type="ORF">H9758_01650</name>
</gene>
<feature type="binding site" evidence="6">
    <location>
        <position position="143"/>
    </location>
    <ligand>
        <name>NAD(+)</name>
        <dbReference type="ChEBI" id="CHEBI:57540"/>
    </ligand>
</feature>
<dbReference type="GO" id="GO:0046872">
    <property type="term" value="F:metal ion binding"/>
    <property type="evidence" value="ECO:0007669"/>
    <property type="project" value="UniProtKB-UniRule"/>
</dbReference>
<dbReference type="Pfam" id="PF20143">
    <property type="entry name" value="NAD_kinase_C"/>
    <property type="match status" value="1"/>
</dbReference>
<dbReference type="InterPro" id="IPR016064">
    <property type="entry name" value="NAD/diacylglycerol_kinase_sf"/>
</dbReference>
<keyword evidence="6" id="KW-0067">ATP-binding</keyword>
<evidence type="ECO:0000256" key="6">
    <source>
        <dbReference type="HAMAP-Rule" id="MF_00361"/>
    </source>
</evidence>
<feature type="binding site" evidence="6">
    <location>
        <begin position="62"/>
        <end position="63"/>
    </location>
    <ligand>
        <name>NAD(+)</name>
        <dbReference type="ChEBI" id="CHEBI:57540"/>
    </ligand>
</feature>
<sequence length="277" mass="30314">MDGFYIITNKLKDPDFAITNEIRQYIENNGKKCYVSEKDSEGHIIPGTVPSDARCGLVLGGDGTLIRAVRDLGENTLPLLGINLGTLGYLTDVELKDFKPALERLFDGEPDIEERMMLEGSFRGSRTDIAMNDIVLAREGKVRIVSFNIYVNGTLLNTYHADGVILSTPTGSTGYNLSAGGPVVEPTAELIVVTPICSHALNTSSVVLSAGDTIEVEICEGRYGRQEQVSLCFDGAEQTTLVTGEKVCIRKAEQTARLIRLSRESFMITMRRKMKGN</sequence>
<keyword evidence="2 6" id="KW-0418">Kinase</keyword>
<reference evidence="7" key="1">
    <citation type="journal article" date="2021" name="PeerJ">
        <title>Extensive microbial diversity within the chicken gut microbiome revealed by metagenomics and culture.</title>
        <authorList>
            <person name="Gilroy R."/>
            <person name="Ravi A."/>
            <person name="Getino M."/>
            <person name="Pursley I."/>
            <person name="Horton D.L."/>
            <person name="Alikhan N.F."/>
            <person name="Baker D."/>
            <person name="Gharbi K."/>
            <person name="Hall N."/>
            <person name="Watson M."/>
            <person name="Adriaenssens E.M."/>
            <person name="Foster-Nyarko E."/>
            <person name="Jarju S."/>
            <person name="Secka A."/>
            <person name="Antonio M."/>
            <person name="Oren A."/>
            <person name="Chaudhuri R.R."/>
            <person name="La Ragione R."/>
            <person name="Hildebrand F."/>
            <person name="Pallen M.J."/>
        </authorList>
    </citation>
    <scope>NUCLEOTIDE SEQUENCE</scope>
    <source>
        <strain evidence="7">ChiW19-954</strain>
    </source>
</reference>
<keyword evidence="3 6" id="KW-0521">NADP</keyword>
<comment type="similarity">
    <text evidence="6">Belongs to the NAD kinase family.</text>
</comment>
<dbReference type="InterPro" id="IPR017437">
    <property type="entry name" value="ATP-NAD_kinase_PpnK-typ_C"/>
</dbReference>
<dbReference type="InterPro" id="IPR017438">
    <property type="entry name" value="ATP-NAD_kinase_N"/>
</dbReference>
<dbReference type="HAMAP" id="MF_00361">
    <property type="entry name" value="NAD_kinase"/>
    <property type="match status" value="1"/>
</dbReference>
<dbReference type="PANTHER" id="PTHR20275:SF0">
    <property type="entry name" value="NAD KINASE"/>
    <property type="match status" value="1"/>
</dbReference>
<dbReference type="Proteomes" id="UP000823890">
    <property type="component" value="Unassembled WGS sequence"/>
</dbReference>
<evidence type="ECO:0000256" key="2">
    <source>
        <dbReference type="ARBA" id="ARBA00022777"/>
    </source>
</evidence>
<feature type="active site" description="Proton acceptor" evidence="6">
    <location>
        <position position="62"/>
    </location>
</feature>
<comment type="caution">
    <text evidence="6">Lacks conserved residue(s) required for the propagation of feature annotation.</text>
</comment>
<comment type="function">
    <text evidence="6">Involved in the regulation of the intracellular balance of NAD and NADP, and is a key enzyme in the biosynthesis of NADP. Catalyzes specifically the phosphorylation on 2'-hydroxyl of the adenosine moiety of NAD to yield NADP.</text>
</comment>
<dbReference type="EMBL" id="DWWO01000016">
    <property type="protein sequence ID" value="HJC33281.1"/>
    <property type="molecule type" value="Genomic_DNA"/>
</dbReference>
<accession>A0A9D2NKX7</accession>
<feature type="binding site" evidence="6">
    <location>
        <begin position="173"/>
        <end position="178"/>
    </location>
    <ligand>
        <name>NAD(+)</name>
        <dbReference type="ChEBI" id="CHEBI:57540"/>
    </ligand>
</feature>
<dbReference type="GO" id="GO:0005737">
    <property type="term" value="C:cytoplasm"/>
    <property type="evidence" value="ECO:0007669"/>
    <property type="project" value="UniProtKB-SubCell"/>
</dbReference>
<dbReference type="GO" id="GO:0006741">
    <property type="term" value="P:NADP+ biosynthetic process"/>
    <property type="evidence" value="ECO:0007669"/>
    <property type="project" value="UniProtKB-UniRule"/>
</dbReference>
<keyword evidence="6" id="KW-0963">Cytoplasm</keyword>
<keyword evidence="6" id="KW-0547">Nucleotide-binding</keyword>
<dbReference type="GO" id="GO:0019674">
    <property type="term" value="P:NAD+ metabolic process"/>
    <property type="evidence" value="ECO:0007669"/>
    <property type="project" value="InterPro"/>
</dbReference>
<dbReference type="Pfam" id="PF01513">
    <property type="entry name" value="NAD_kinase"/>
    <property type="match status" value="1"/>
</dbReference>
<evidence type="ECO:0000256" key="5">
    <source>
        <dbReference type="ARBA" id="ARBA00047925"/>
    </source>
</evidence>
<evidence type="ECO:0000256" key="1">
    <source>
        <dbReference type="ARBA" id="ARBA00022679"/>
    </source>
</evidence>
<feature type="binding site" evidence="6">
    <location>
        <position position="162"/>
    </location>
    <ligand>
        <name>NAD(+)</name>
        <dbReference type="ChEBI" id="CHEBI:57540"/>
    </ligand>
</feature>
<feature type="binding site" evidence="6">
    <location>
        <begin position="132"/>
        <end position="133"/>
    </location>
    <ligand>
        <name>NAD(+)</name>
        <dbReference type="ChEBI" id="CHEBI:57540"/>
    </ligand>
</feature>
<dbReference type="SUPFAM" id="SSF111331">
    <property type="entry name" value="NAD kinase/diacylglycerol kinase-like"/>
    <property type="match status" value="1"/>
</dbReference>
<dbReference type="GO" id="GO:0051287">
    <property type="term" value="F:NAD binding"/>
    <property type="evidence" value="ECO:0007669"/>
    <property type="project" value="UniProtKB-ARBA"/>
</dbReference>
<dbReference type="Gene3D" id="2.60.200.30">
    <property type="entry name" value="Probable inorganic polyphosphate/atp-NAD kinase, domain 2"/>
    <property type="match status" value="1"/>
</dbReference>
<keyword evidence="4 6" id="KW-0520">NAD</keyword>
<dbReference type="PANTHER" id="PTHR20275">
    <property type="entry name" value="NAD KINASE"/>
    <property type="match status" value="1"/>
</dbReference>
<organism evidence="7 8">
    <name type="scientific">Candidatus Mediterraneibacter faecipullorum</name>
    <dbReference type="NCBI Taxonomy" id="2838670"/>
    <lineage>
        <taxon>Bacteria</taxon>
        <taxon>Bacillati</taxon>
        <taxon>Bacillota</taxon>
        <taxon>Clostridia</taxon>
        <taxon>Lachnospirales</taxon>
        <taxon>Lachnospiraceae</taxon>
        <taxon>Mediterraneibacter</taxon>
    </lineage>
</organism>
<dbReference type="Gene3D" id="3.40.50.10330">
    <property type="entry name" value="Probable inorganic polyphosphate/atp-NAD kinase, domain 1"/>
    <property type="match status" value="1"/>
</dbReference>
<name>A0A9D2NKX7_9FIRM</name>
<comment type="catalytic activity">
    <reaction evidence="5 6">
        <text>NAD(+) + ATP = ADP + NADP(+) + H(+)</text>
        <dbReference type="Rhea" id="RHEA:18629"/>
        <dbReference type="ChEBI" id="CHEBI:15378"/>
        <dbReference type="ChEBI" id="CHEBI:30616"/>
        <dbReference type="ChEBI" id="CHEBI:57540"/>
        <dbReference type="ChEBI" id="CHEBI:58349"/>
        <dbReference type="ChEBI" id="CHEBI:456216"/>
        <dbReference type="EC" id="2.7.1.23"/>
    </reaction>
</comment>
<dbReference type="InterPro" id="IPR002504">
    <property type="entry name" value="NADK"/>
</dbReference>
<dbReference type="GO" id="GO:0005524">
    <property type="term" value="F:ATP binding"/>
    <property type="evidence" value="ECO:0007669"/>
    <property type="project" value="UniProtKB-KW"/>
</dbReference>
<evidence type="ECO:0000256" key="3">
    <source>
        <dbReference type="ARBA" id="ARBA00022857"/>
    </source>
</evidence>
<feature type="binding site" evidence="6">
    <location>
        <position position="160"/>
    </location>
    <ligand>
        <name>NAD(+)</name>
        <dbReference type="ChEBI" id="CHEBI:57540"/>
    </ligand>
</feature>
<evidence type="ECO:0000313" key="7">
    <source>
        <dbReference type="EMBL" id="HJC33281.1"/>
    </source>
</evidence>
<dbReference type="AlphaFoldDB" id="A0A9D2NKX7"/>
<keyword evidence="1 6" id="KW-0808">Transferase</keyword>
<protein>
    <recommendedName>
        <fullName evidence="6">NAD kinase</fullName>
        <ecNumber evidence="6">2.7.1.23</ecNumber>
    </recommendedName>
    <alternativeName>
        <fullName evidence="6">ATP-dependent NAD kinase</fullName>
    </alternativeName>
</protein>